<dbReference type="EMBL" id="JAJNCO010000016">
    <property type="protein sequence ID" value="MCD2114049.1"/>
    <property type="molecule type" value="Genomic_DNA"/>
</dbReference>
<evidence type="ECO:0000313" key="3">
    <source>
        <dbReference type="Proteomes" id="UP001198630"/>
    </source>
</evidence>
<name>A0AAW4XLG5_RHORH</name>
<gene>
    <name evidence="2" type="ORF">LQ384_23315</name>
</gene>
<feature type="region of interest" description="Disordered" evidence="1">
    <location>
        <begin position="217"/>
        <end position="296"/>
    </location>
</feature>
<dbReference type="Proteomes" id="UP001198630">
    <property type="component" value="Unassembled WGS sequence"/>
</dbReference>
<comment type="caution">
    <text evidence="2">The sequence shown here is derived from an EMBL/GenBank/DDBJ whole genome shotgun (WGS) entry which is preliminary data.</text>
</comment>
<feature type="compositionally biased region" description="Polar residues" evidence="1">
    <location>
        <begin position="280"/>
        <end position="289"/>
    </location>
</feature>
<dbReference type="AlphaFoldDB" id="A0AAW4XLG5"/>
<evidence type="ECO:0000256" key="1">
    <source>
        <dbReference type="SAM" id="MobiDB-lite"/>
    </source>
</evidence>
<sequence>MADTDRTRRFRRARTQTTTEDPAAYIDARADRRETPPPRTTAQGPQSAPVQARQDVVDVAAFIRKVDTERSQGRPALRPQPMQTILGAFHGSPATQTTVQILAAAATARHFSDENAAAARKWENLAQDNAARLNAMRAQQYRQEHSRYVEAQLPPEEIDRRTTERITADHETDMRAFDAAGALALSYVAAKSLPPFDKLADLSRKHLAAYEATALSDDVASSVEEHIPGTQIGDVTETTAADPGIHLDKSPDASDTTDATKRDVQADTAAETEPDADVSDQLQQVTQPAQKAGPDVGKIRSVLESAGRGIASAIGPVNGDDEVAPALTPVDVNQLSQELLSALGAAMSGHPRSVTEMLNIERQPDHTNETVFEPDLGLESRQEATVGY</sequence>
<evidence type="ECO:0000313" key="2">
    <source>
        <dbReference type="EMBL" id="MCD2114049.1"/>
    </source>
</evidence>
<accession>A0AAW4XLG5</accession>
<organism evidence="2 3">
    <name type="scientific">Rhodococcus rhodochrous</name>
    <dbReference type="NCBI Taxonomy" id="1829"/>
    <lineage>
        <taxon>Bacteria</taxon>
        <taxon>Bacillati</taxon>
        <taxon>Actinomycetota</taxon>
        <taxon>Actinomycetes</taxon>
        <taxon>Mycobacteriales</taxon>
        <taxon>Nocardiaceae</taxon>
        <taxon>Rhodococcus</taxon>
    </lineage>
</organism>
<dbReference type="RefSeq" id="WP_230792155.1">
    <property type="nucleotide sequence ID" value="NZ_JAJNCO010000016.1"/>
</dbReference>
<evidence type="ECO:0008006" key="4">
    <source>
        <dbReference type="Google" id="ProtNLM"/>
    </source>
</evidence>
<proteinExistence type="predicted"/>
<feature type="compositionally biased region" description="Basic and acidic residues" evidence="1">
    <location>
        <begin position="245"/>
        <end position="265"/>
    </location>
</feature>
<protein>
    <recommendedName>
        <fullName evidence="4">PPE domain-containing protein</fullName>
    </recommendedName>
</protein>
<reference evidence="2" key="1">
    <citation type="submission" date="2021-11" db="EMBL/GenBank/DDBJ databases">
        <title>Development of a sustainable strategy for remediation of hydrocarbon-contaminated territories based on the waste exchange concept.</title>
        <authorList>
            <person name="Elkin A."/>
        </authorList>
    </citation>
    <scope>NUCLEOTIDE SEQUENCE</scope>
    <source>
        <strain evidence="2">IEGM 757</strain>
    </source>
</reference>
<feature type="region of interest" description="Disordered" evidence="1">
    <location>
        <begin position="1"/>
        <end position="54"/>
    </location>
</feature>